<evidence type="ECO:0000313" key="1">
    <source>
        <dbReference type="EMBL" id="AYO18296.1"/>
    </source>
</evidence>
<keyword evidence="2" id="KW-1185">Reference proteome</keyword>
<evidence type="ECO:0000313" key="2">
    <source>
        <dbReference type="Proteomes" id="UP000272136"/>
    </source>
</evidence>
<protein>
    <submittedName>
        <fullName evidence="1">Uncharacterized protein</fullName>
    </submittedName>
</protein>
<organism evidence="1 2">
    <name type="scientific">Vibrio owensii</name>
    <dbReference type="NCBI Taxonomy" id="696485"/>
    <lineage>
        <taxon>Bacteria</taxon>
        <taxon>Pseudomonadati</taxon>
        <taxon>Pseudomonadota</taxon>
        <taxon>Gammaproteobacteria</taxon>
        <taxon>Vibrionales</taxon>
        <taxon>Vibrionaceae</taxon>
        <taxon>Vibrio</taxon>
    </lineage>
</organism>
<accession>A0ABM6ZRA4</accession>
<name>A0ABM6ZRA4_9VIBR</name>
<sequence length="105" mass="11934">MLRLSQIGEMYYPYIVVLDDVHLEERYIFLVSRLLKEMAQISIPNGYIEVYKVDIAPNQPPTLYLAESSNIDSAKLEVLFDRIAPLMHQAANNNPLTPASNQPSL</sequence>
<dbReference type="Proteomes" id="UP000272136">
    <property type="component" value="Chromosome 2"/>
</dbReference>
<gene>
    <name evidence="1" type="ORF">D0812_28605</name>
</gene>
<proteinExistence type="predicted"/>
<dbReference type="EMBL" id="CP033138">
    <property type="protein sequence ID" value="AYO18296.1"/>
    <property type="molecule type" value="Genomic_DNA"/>
</dbReference>
<reference evidence="1 2" key="1">
    <citation type="submission" date="2018-10" db="EMBL/GenBank/DDBJ databases">
        <title>Whole Genome of Vibrio owensii strain 170502, isolated from Acute Hepatopancreatic Necrosis Disease (AHPND) shrimp.</title>
        <authorList>
            <person name="Yan M."/>
            <person name="Wang X."/>
            <person name="Wang Y."/>
        </authorList>
    </citation>
    <scope>NUCLEOTIDE SEQUENCE [LARGE SCALE GENOMIC DNA]</scope>
    <source>
        <strain evidence="1 2">1700302</strain>
    </source>
</reference>